<dbReference type="PANTHER" id="PTHR10357:SF179">
    <property type="entry name" value="NEUTRAL AND BASIC AMINO ACID TRANSPORT PROTEIN RBAT"/>
    <property type="match status" value="1"/>
</dbReference>
<feature type="domain" description="Glycosyl hydrolase family 13 catalytic" evidence="2">
    <location>
        <begin position="35"/>
        <end position="408"/>
    </location>
</feature>
<dbReference type="SUPFAM" id="SSF51445">
    <property type="entry name" value="(Trans)glycosidases"/>
    <property type="match status" value="1"/>
</dbReference>
<dbReference type="InterPro" id="IPR045857">
    <property type="entry name" value="O16G_dom_2"/>
</dbReference>
<dbReference type="OrthoDB" id="9805159at2"/>
<dbReference type="AlphaFoldDB" id="A0A449BFA7"/>
<sequence>MKKILIFSTMIIMSFLLLGCKKEEKIVYNNDIYYTLFVRSFADSNNDGIGDLKGITENLSYFEDLGVTALWLLPIFESGTYHGYDTIDFFKINSDYGTMDDLKELITEAKKKDIKIVLDLVINHTSDQHPWYLASKSNEGDYRDYYVWQGSTPYQAFGGGLIDLNLRNENVVNEIYKIVDFYMDLGINGFRVDAVKHMFEEFGVTAENENIEFMTELTAYVKNKGGFVVGEVFEYDYNILKKYYLSQGSFFNFYIAKEIKEKIGVGTNNYLLTRNLERMYNEYKKYTRELVDSPFLGNHDLDRIASMIEYQNVDKLKQAVRVLLTLQGSPFIYYGDELGLKGTRYEGEEINGKIVYDEYRRQPFIWGDNRTTTWLASDGSNDSTKSLIDQNSDETSMYNVYKDMISVRKKSKALMDGDLFYSYNGTGYQGYIRAIDTDDYKEAVLVVHNITDKEIVVDIELDALYNSKEVSAYGTAIFKIPFDKLGEYINVSN</sequence>
<dbReference type="InterPro" id="IPR017853">
    <property type="entry name" value="GH"/>
</dbReference>
<keyword evidence="4" id="KW-1185">Reference proteome</keyword>
<dbReference type="Gene3D" id="3.20.20.80">
    <property type="entry name" value="Glycosidases"/>
    <property type="match status" value="2"/>
</dbReference>
<dbReference type="RefSeq" id="WP_026390283.1">
    <property type="nucleotide sequence ID" value="NZ_LR215048.1"/>
</dbReference>
<gene>
    <name evidence="3" type="ORF">NCTC10138_01526</name>
</gene>
<organism evidence="3 4">
    <name type="scientific">Haploplasma axanthum</name>
    <name type="common">Acholeplasma axanthum</name>
    <dbReference type="NCBI Taxonomy" id="29552"/>
    <lineage>
        <taxon>Bacteria</taxon>
        <taxon>Bacillati</taxon>
        <taxon>Mycoplasmatota</taxon>
        <taxon>Mollicutes</taxon>
        <taxon>Acholeplasmatales</taxon>
        <taxon>Acholeplasmataceae</taxon>
        <taxon>Haploplasma</taxon>
    </lineage>
</organism>
<proteinExistence type="inferred from homology"/>
<dbReference type="Proteomes" id="UP000289841">
    <property type="component" value="Chromosome"/>
</dbReference>
<dbReference type="PROSITE" id="PS51257">
    <property type="entry name" value="PROKAR_LIPOPROTEIN"/>
    <property type="match status" value="1"/>
</dbReference>
<dbReference type="PANTHER" id="PTHR10357">
    <property type="entry name" value="ALPHA-AMYLASE FAMILY MEMBER"/>
    <property type="match status" value="1"/>
</dbReference>
<dbReference type="EMBL" id="LR215048">
    <property type="protein sequence ID" value="VEU81134.1"/>
    <property type="molecule type" value="Genomic_DNA"/>
</dbReference>
<dbReference type="STRING" id="1278311.GCA_000428705_00651"/>
<dbReference type="Pfam" id="PF00128">
    <property type="entry name" value="Alpha-amylase"/>
    <property type="match status" value="2"/>
</dbReference>
<protein>
    <submittedName>
        <fullName evidence="3">Alpha-amylase</fullName>
        <ecNumber evidence="3">3.2.1.1</ecNumber>
    </submittedName>
</protein>
<dbReference type="GO" id="GO:0004556">
    <property type="term" value="F:alpha-amylase activity"/>
    <property type="evidence" value="ECO:0007669"/>
    <property type="project" value="UniProtKB-EC"/>
</dbReference>
<dbReference type="EC" id="3.2.1.1" evidence="3"/>
<dbReference type="GO" id="GO:0009313">
    <property type="term" value="P:oligosaccharide catabolic process"/>
    <property type="evidence" value="ECO:0007669"/>
    <property type="project" value="TreeGrafter"/>
</dbReference>
<dbReference type="InterPro" id="IPR006047">
    <property type="entry name" value="GH13_cat_dom"/>
</dbReference>
<dbReference type="SMART" id="SM00642">
    <property type="entry name" value="Aamy"/>
    <property type="match status" value="1"/>
</dbReference>
<dbReference type="KEGG" id="aaxa:NCTC10138_01526"/>
<evidence type="ECO:0000256" key="1">
    <source>
        <dbReference type="ARBA" id="ARBA00008061"/>
    </source>
</evidence>
<accession>A0A449BFA7</accession>
<comment type="similarity">
    <text evidence="1">Belongs to the glycosyl hydrolase 13 family.</text>
</comment>
<keyword evidence="3" id="KW-0326">Glycosidase</keyword>
<evidence type="ECO:0000313" key="3">
    <source>
        <dbReference type="EMBL" id="VEU81134.1"/>
    </source>
</evidence>
<dbReference type="Gene3D" id="3.90.400.10">
    <property type="entry name" value="Oligo-1,6-glucosidase, Domain 2"/>
    <property type="match status" value="1"/>
</dbReference>
<name>A0A449BFA7_HAPAX</name>
<evidence type="ECO:0000313" key="4">
    <source>
        <dbReference type="Proteomes" id="UP000289841"/>
    </source>
</evidence>
<keyword evidence="3" id="KW-0378">Hydrolase</keyword>
<evidence type="ECO:0000259" key="2">
    <source>
        <dbReference type="SMART" id="SM00642"/>
    </source>
</evidence>
<reference evidence="3 4" key="1">
    <citation type="submission" date="2019-01" db="EMBL/GenBank/DDBJ databases">
        <authorList>
            <consortium name="Pathogen Informatics"/>
        </authorList>
    </citation>
    <scope>NUCLEOTIDE SEQUENCE [LARGE SCALE GENOMIC DNA]</scope>
    <source>
        <strain evidence="3 4">NCTC10138</strain>
    </source>
</reference>